<evidence type="ECO:0000313" key="3">
    <source>
        <dbReference type="Proteomes" id="UP000219336"/>
    </source>
</evidence>
<dbReference type="AlphaFoldDB" id="A0A240EIL6"/>
<organism evidence="2 3">
    <name type="scientific">Vibrio thalassae</name>
    <dbReference type="NCBI Taxonomy" id="1243014"/>
    <lineage>
        <taxon>Bacteria</taxon>
        <taxon>Pseudomonadati</taxon>
        <taxon>Pseudomonadota</taxon>
        <taxon>Gammaproteobacteria</taxon>
        <taxon>Vibrionales</taxon>
        <taxon>Vibrionaceae</taxon>
        <taxon>Vibrio</taxon>
    </lineage>
</organism>
<proteinExistence type="predicted"/>
<sequence length="192" mass="22385">MARKTLPVVFAIPGKGKKTVSEFKTFIEKHGAQPEQVLEVVCDMSPPFLSGVKDEFPKANVTVDWFHVVQLFTRAVDEVRKEERKHSDMPKALRWAVLKNAESPMTDKQAQALLDLEQYELETAKAWRVKEKLRWIREAKTTQAARWRLTNFIKFTLDEIRKFRCFRARKKSSSHLRKALGENSSTLDFDLY</sequence>
<evidence type="ECO:0000313" key="2">
    <source>
        <dbReference type="EMBL" id="SNX48019.1"/>
    </source>
</evidence>
<dbReference type="PANTHER" id="PTHR33498:SF1">
    <property type="entry name" value="TRANSPOSASE FOR INSERTION SEQUENCE ELEMENT IS1557"/>
    <property type="match status" value="1"/>
</dbReference>
<protein>
    <submittedName>
        <fullName evidence="2">Transposase</fullName>
    </submittedName>
</protein>
<reference evidence="3" key="1">
    <citation type="submission" date="2016-06" db="EMBL/GenBank/DDBJ databases">
        <authorList>
            <person name="Rodrigo-Torres L."/>
            <person name="Arahal R.D."/>
            <person name="Lucena T."/>
        </authorList>
    </citation>
    <scope>NUCLEOTIDE SEQUENCE [LARGE SCALE GENOMIC DNA]</scope>
    <source>
        <strain evidence="3">CECT8203</strain>
    </source>
</reference>
<name>A0A240EIL6_9VIBR</name>
<dbReference type="InterPro" id="IPR002560">
    <property type="entry name" value="Transposase_DDE"/>
</dbReference>
<dbReference type="Proteomes" id="UP000219336">
    <property type="component" value="Unassembled WGS sequence"/>
</dbReference>
<accession>A0A240EIL6</accession>
<dbReference type="InterPro" id="IPR047951">
    <property type="entry name" value="Transpos_ISL3"/>
</dbReference>
<dbReference type="EMBL" id="OANU01000019">
    <property type="protein sequence ID" value="SNX48019.1"/>
    <property type="molecule type" value="Genomic_DNA"/>
</dbReference>
<evidence type="ECO:0000259" key="1">
    <source>
        <dbReference type="Pfam" id="PF01610"/>
    </source>
</evidence>
<gene>
    <name evidence="2" type="ORF">VTH8203_01635</name>
</gene>
<keyword evidence="3" id="KW-1185">Reference proteome</keyword>
<dbReference type="RefSeq" id="WP_244181170.1">
    <property type="nucleotide sequence ID" value="NZ_JBHSII010000013.1"/>
</dbReference>
<dbReference type="PANTHER" id="PTHR33498">
    <property type="entry name" value="TRANSPOSASE FOR INSERTION SEQUENCE ELEMENT IS1557"/>
    <property type="match status" value="1"/>
</dbReference>
<dbReference type="Pfam" id="PF01610">
    <property type="entry name" value="DDE_Tnp_ISL3"/>
    <property type="match status" value="1"/>
</dbReference>
<feature type="domain" description="Transposase IS204/IS1001/IS1096/IS1165 DDE" evidence="1">
    <location>
        <begin position="7"/>
        <end position="155"/>
    </location>
</feature>